<sequence length="387" mass="43222">MSLIRSPIPSMVSAKLNFLETKKMLPLEPPSSASASAAVKGRFVQALRCTPLQQFQQKVESGIMCEPCDGTGWLLCDFCEGQKTNVKAANNRIYRRCPSCRAIGYILCSKCKVFKCVTFPNYSDGYHVWLWHMVRTQPHVTIIGTNAMGRRLWVSSIMKRKQSIYIYIQGVNELTSKEFRLADSFVYPPPPEGGTLRLGAYSHDNEKKNILAVQTLRNTIMGSTLMATTSILLCSGLAAVISSTYSVKKPLNDAVYGAHGEFMVALKYVTLLLIFLFSFMCHSLSIRFTNQVNFLINCPQQPPETPCVAVTAAYVLELLERGFMLNTIGNRLFYAALPLLLWIFGPVLVFLCSLTMVPVLYNLDFVFTNDKGKGGEIESNGYHHESV</sequence>
<dbReference type="Pfam" id="PF04654">
    <property type="entry name" value="DUF599"/>
    <property type="match status" value="2"/>
</dbReference>
<comment type="caution">
    <text evidence="2">The sequence shown here is derived from an EMBL/GenBank/DDBJ whole genome shotgun (WGS) entry which is preliminary data.</text>
</comment>
<keyword evidence="3" id="KW-1185">Reference proteome</keyword>
<keyword evidence="1" id="KW-0472">Membrane</keyword>
<reference evidence="2 3" key="1">
    <citation type="journal article" date="2018" name="Proc. Natl. Acad. Sci. U.S.A.">
        <title>Draft genome sequence of Camellia sinensis var. sinensis provides insights into the evolution of the tea genome and tea quality.</title>
        <authorList>
            <person name="Wei C."/>
            <person name="Yang H."/>
            <person name="Wang S."/>
            <person name="Zhao J."/>
            <person name="Liu C."/>
            <person name="Gao L."/>
            <person name="Xia E."/>
            <person name="Lu Y."/>
            <person name="Tai Y."/>
            <person name="She G."/>
            <person name="Sun J."/>
            <person name="Cao H."/>
            <person name="Tong W."/>
            <person name="Gao Q."/>
            <person name="Li Y."/>
            <person name="Deng W."/>
            <person name="Jiang X."/>
            <person name="Wang W."/>
            <person name="Chen Q."/>
            <person name="Zhang S."/>
            <person name="Li H."/>
            <person name="Wu J."/>
            <person name="Wang P."/>
            <person name="Li P."/>
            <person name="Shi C."/>
            <person name="Zheng F."/>
            <person name="Jian J."/>
            <person name="Huang B."/>
            <person name="Shan D."/>
            <person name="Shi M."/>
            <person name="Fang C."/>
            <person name="Yue Y."/>
            <person name="Li F."/>
            <person name="Li D."/>
            <person name="Wei S."/>
            <person name="Han B."/>
            <person name="Jiang C."/>
            <person name="Yin Y."/>
            <person name="Xia T."/>
            <person name="Zhang Z."/>
            <person name="Bennetzen J.L."/>
            <person name="Zhao S."/>
            <person name="Wan X."/>
        </authorList>
    </citation>
    <scope>NUCLEOTIDE SEQUENCE [LARGE SCALE GENOMIC DNA]</scope>
    <source>
        <strain evidence="3">cv. Shuchazao</strain>
        <tissue evidence="2">Leaf</tissue>
    </source>
</reference>
<evidence type="ECO:0000313" key="3">
    <source>
        <dbReference type="Proteomes" id="UP000306102"/>
    </source>
</evidence>
<dbReference type="InterPro" id="IPR006747">
    <property type="entry name" value="DUF599"/>
</dbReference>
<evidence type="ECO:0000256" key="1">
    <source>
        <dbReference type="SAM" id="Phobius"/>
    </source>
</evidence>
<feature type="transmembrane region" description="Helical" evidence="1">
    <location>
        <begin position="265"/>
        <end position="286"/>
    </location>
</feature>
<dbReference type="PANTHER" id="PTHR31881">
    <property type="match status" value="1"/>
</dbReference>
<dbReference type="AlphaFoldDB" id="A0A4S4DE23"/>
<accession>A0A4S4DE23</accession>
<dbReference type="Proteomes" id="UP000306102">
    <property type="component" value="Unassembled WGS sequence"/>
</dbReference>
<evidence type="ECO:0000313" key="2">
    <source>
        <dbReference type="EMBL" id="THG00920.1"/>
    </source>
</evidence>
<keyword evidence="1" id="KW-0812">Transmembrane</keyword>
<dbReference type="PANTHER" id="PTHR31881:SF6">
    <property type="entry name" value="OS09G0494600 PROTEIN"/>
    <property type="match status" value="1"/>
</dbReference>
<dbReference type="EMBL" id="SDRB02011558">
    <property type="protein sequence ID" value="THG00920.1"/>
    <property type="molecule type" value="Genomic_DNA"/>
</dbReference>
<keyword evidence="1" id="KW-1133">Transmembrane helix</keyword>
<feature type="transmembrane region" description="Helical" evidence="1">
    <location>
        <begin position="332"/>
        <end position="361"/>
    </location>
</feature>
<organism evidence="2 3">
    <name type="scientific">Camellia sinensis var. sinensis</name>
    <name type="common">China tea</name>
    <dbReference type="NCBI Taxonomy" id="542762"/>
    <lineage>
        <taxon>Eukaryota</taxon>
        <taxon>Viridiplantae</taxon>
        <taxon>Streptophyta</taxon>
        <taxon>Embryophyta</taxon>
        <taxon>Tracheophyta</taxon>
        <taxon>Spermatophyta</taxon>
        <taxon>Magnoliopsida</taxon>
        <taxon>eudicotyledons</taxon>
        <taxon>Gunneridae</taxon>
        <taxon>Pentapetalae</taxon>
        <taxon>asterids</taxon>
        <taxon>Ericales</taxon>
        <taxon>Theaceae</taxon>
        <taxon>Camellia</taxon>
    </lineage>
</organism>
<feature type="transmembrane region" description="Helical" evidence="1">
    <location>
        <begin position="225"/>
        <end position="245"/>
    </location>
</feature>
<protein>
    <submittedName>
        <fullName evidence="2">Uncharacterized protein</fullName>
    </submittedName>
</protein>
<name>A0A4S4DE23_CAMSN</name>
<proteinExistence type="predicted"/>
<gene>
    <name evidence="2" type="ORF">TEA_001323</name>
</gene>